<evidence type="ECO:0000313" key="1">
    <source>
        <dbReference type="EMBL" id="KAL2061466.1"/>
    </source>
</evidence>
<dbReference type="Proteomes" id="UP001595075">
    <property type="component" value="Unassembled WGS sequence"/>
</dbReference>
<name>A0ABR4BV26_9HELO</name>
<organism evidence="1 2">
    <name type="scientific">Oculimacula yallundae</name>
    <dbReference type="NCBI Taxonomy" id="86028"/>
    <lineage>
        <taxon>Eukaryota</taxon>
        <taxon>Fungi</taxon>
        <taxon>Dikarya</taxon>
        <taxon>Ascomycota</taxon>
        <taxon>Pezizomycotina</taxon>
        <taxon>Leotiomycetes</taxon>
        <taxon>Helotiales</taxon>
        <taxon>Ploettnerulaceae</taxon>
        <taxon>Oculimacula</taxon>
    </lineage>
</organism>
<sequence length="140" mass="16260">MPSKIEWTPARIQLILDLYTLTPLGLDYSIPAFAKQCGFEVKKSALYIQLKDMLGPDYTNYHLNGHPDYPLLVARLYCITMDQRTIVDFMNETTAKERLNEMHVEASCYIIPDELLQPFEAKISNFWLLRKYLADPGRIN</sequence>
<protein>
    <submittedName>
        <fullName evidence="1">Uncharacterized protein</fullName>
    </submittedName>
</protein>
<proteinExistence type="predicted"/>
<comment type="caution">
    <text evidence="1">The sequence shown here is derived from an EMBL/GenBank/DDBJ whole genome shotgun (WGS) entry which is preliminary data.</text>
</comment>
<dbReference type="EMBL" id="JAZHXI010000018">
    <property type="protein sequence ID" value="KAL2061466.1"/>
    <property type="molecule type" value="Genomic_DNA"/>
</dbReference>
<evidence type="ECO:0000313" key="2">
    <source>
        <dbReference type="Proteomes" id="UP001595075"/>
    </source>
</evidence>
<keyword evidence="2" id="KW-1185">Reference proteome</keyword>
<reference evidence="1 2" key="1">
    <citation type="journal article" date="2024" name="Commun. Biol.">
        <title>Comparative genomic analysis of thermophilic fungi reveals convergent evolutionary adaptations and gene losses.</title>
        <authorList>
            <person name="Steindorff A.S."/>
            <person name="Aguilar-Pontes M.V."/>
            <person name="Robinson A.J."/>
            <person name="Andreopoulos B."/>
            <person name="LaButti K."/>
            <person name="Kuo A."/>
            <person name="Mondo S."/>
            <person name="Riley R."/>
            <person name="Otillar R."/>
            <person name="Haridas S."/>
            <person name="Lipzen A."/>
            <person name="Grimwood J."/>
            <person name="Schmutz J."/>
            <person name="Clum A."/>
            <person name="Reid I.D."/>
            <person name="Moisan M.C."/>
            <person name="Butler G."/>
            <person name="Nguyen T.T.M."/>
            <person name="Dewar K."/>
            <person name="Conant G."/>
            <person name="Drula E."/>
            <person name="Henrissat B."/>
            <person name="Hansel C."/>
            <person name="Singer S."/>
            <person name="Hutchinson M.I."/>
            <person name="de Vries R.P."/>
            <person name="Natvig D.O."/>
            <person name="Powell A.J."/>
            <person name="Tsang A."/>
            <person name="Grigoriev I.V."/>
        </authorList>
    </citation>
    <scope>NUCLEOTIDE SEQUENCE [LARGE SCALE GENOMIC DNA]</scope>
    <source>
        <strain evidence="1 2">CBS 494.80</strain>
    </source>
</reference>
<gene>
    <name evidence="1" type="ORF">VTL71DRAFT_6843</name>
</gene>
<accession>A0ABR4BV26</accession>